<dbReference type="EMBL" id="CP044619">
    <property type="protein sequence ID" value="QRD87333.1"/>
    <property type="molecule type" value="Genomic_DNA"/>
</dbReference>
<gene>
    <name evidence="2" type="ORF">F9C07_2248996</name>
</gene>
<reference evidence="3" key="1">
    <citation type="journal article" date="2021" name="G3 (Bethesda)">
        <title>Chromosome assembled and annotated genome sequence of Aspergillus flavus NRRL 3357.</title>
        <authorList>
            <person name="Skerker J.M."/>
            <person name="Pianalto K.M."/>
            <person name="Mondo S.J."/>
            <person name="Yang K."/>
            <person name="Arkin A.P."/>
            <person name="Keller N.P."/>
            <person name="Grigoriev I.V."/>
            <person name="Louise Glass N.L."/>
        </authorList>
    </citation>
    <scope>NUCLEOTIDE SEQUENCE [LARGE SCALE GENOMIC DNA]</scope>
    <source>
        <strain evidence="3">ATCC 200026 / FGSC A1120 / IAM 13836 / NRRL 3357 / JCM 12722 / SRRC 167</strain>
    </source>
</reference>
<evidence type="ECO:0000313" key="3">
    <source>
        <dbReference type="Proteomes" id="UP000596276"/>
    </source>
</evidence>
<name>A0A7U2MP90_ASPFN</name>
<keyword evidence="3" id="KW-1185">Reference proteome</keyword>
<feature type="region of interest" description="Disordered" evidence="1">
    <location>
        <begin position="112"/>
        <end position="201"/>
    </location>
</feature>
<sequence>MTKKGSEEPMGSDTKQAEVWWSHFTSHLFSWPFWPYSFFSRGQRTDVGASQEETIAPPETAQPPTTPEPEPRAVSEAPSTQGEKGQVVRWLAPYYQTFIVLMQVAAQERRRSARLNKRSISPTEEQPATPPSPPKKPKVEEGEASNPAPQSPTPEEEPTQTQREGSDKAPSQGDDKSQPSDPTGEESPSRNEDLSQYPDPIDCPGYFLRGGTWLPYDDEDIHKKLHVIQERLQEWSVEWASLEKQLSDEEKQKLIAGLEGYCLQADWDSLVEKLPSNISELLPLILSQALVAKDLFQNVIEDPFFYLNEDGVKVTGEHGQVSYPSRVEVHNLWQWCKQVEPSSERENWNSRKWLQMTVCFLNAFTPETTFDPLLATRMKRLRDSRLERLLHNILDRSSLLHPLLKTVSESAQVRRLHELFHIYQIAADLCIGMWSNEMDFEFSSFDSLGPFHEDIPHMERHAFAEPEPEEKSDPADKGRTVLFMMQPTVTRYCRFDGHEDQSLIHRALVVYSKDAA</sequence>
<evidence type="ECO:0000256" key="1">
    <source>
        <dbReference type="SAM" id="MobiDB-lite"/>
    </source>
</evidence>
<organism evidence="2 3">
    <name type="scientific">Aspergillus flavus (strain ATCC 200026 / FGSC A1120 / IAM 13836 / NRRL 3357 / JCM 12722 / SRRC 167)</name>
    <dbReference type="NCBI Taxonomy" id="332952"/>
    <lineage>
        <taxon>Eukaryota</taxon>
        <taxon>Fungi</taxon>
        <taxon>Dikarya</taxon>
        <taxon>Ascomycota</taxon>
        <taxon>Pezizomycotina</taxon>
        <taxon>Eurotiomycetes</taxon>
        <taxon>Eurotiomycetidae</taxon>
        <taxon>Eurotiales</taxon>
        <taxon>Aspergillaceae</taxon>
        <taxon>Aspergillus</taxon>
        <taxon>Aspergillus subgen. Circumdati</taxon>
    </lineage>
</organism>
<accession>A0A7U2MP90</accession>
<protein>
    <submittedName>
        <fullName evidence="2">Uncharacterized protein</fullName>
    </submittedName>
</protein>
<dbReference type="VEuPathDB" id="FungiDB:F9C07_2248996"/>
<feature type="region of interest" description="Disordered" evidence="1">
    <location>
        <begin position="45"/>
        <end position="84"/>
    </location>
</feature>
<proteinExistence type="predicted"/>
<evidence type="ECO:0000313" key="2">
    <source>
        <dbReference type="EMBL" id="QRD87333.1"/>
    </source>
</evidence>
<dbReference type="VEuPathDB" id="FungiDB:AFLA_003087"/>
<dbReference type="AlphaFoldDB" id="A0A7U2MP90"/>
<dbReference type="Proteomes" id="UP000596276">
    <property type="component" value="Chromosome 1"/>
</dbReference>